<keyword evidence="7 17" id="KW-0812">Transmembrane</keyword>
<dbReference type="PROSITE" id="PS50109">
    <property type="entry name" value="HIS_KIN"/>
    <property type="match status" value="1"/>
</dbReference>
<keyword evidence="8" id="KW-0547">Nucleotide-binding</keyword>
<evidence type="ECO:0000256" key="15">
    <source>
        <dbReference type="ARBA" id="ARBA00023306"/>
    </source>
</evidence>
<dbReference type="InterPro" id="IPR018047">
    <property type="entry name" value="Ammonium_transpt_CS"/>
</dbReference>
<dbReference type="CDD" id="cd16922">
    <property type="entry name" value="HATPase_EvgS-ArcB-TorS-like"/>
    <property type="match status" value="1"/>
</dbReference>
<dbReference type="GO" id="GO:0097272">
    <property type="term" value="P:ammonium homeostasis"/>
    <property type="evidence" value="ECO:0007669"/>
    <property type="project" value="TreeGrafter"/>
</dbReference>
<organism evidence="19">
    <name type="scientific">uncultured marine group III euryarchaeote AD1000-40-D7</name>
    <dbReference type="NCBI Taxonomy" id="526640"/>
    <lineage>
        <taxon>Archaea</taxon>
        <taxon>Methanobacteriati</taxon>
        <taxon>Thermoplasmatota</taxon>
        <taxon>Thermoplasmata</taxon>
        <taxon>Candidatus Thermoprofundales</taxon>
        <taxon>environmental samples</taxon>
    </lineage>
</organism>
<evidence type="ECO:0000256" key="1">
    <source>
        <dbReference type="ARBA" id="ARBA00000085"/>
    </source>
</evidence>
<dbReference type="AlphaFoldDB" id="B3V618"/>
<feature type="transmembrane region" description="Helical" evidence="17">
    <location>
        <begin position="397"/>
        <end position="422"/>
    </location>
</feature>
<evidence type="ECO:0000256" key="12">
    <source>
        <dbReference type="ARBA" id="ARBA00023012"/>
    </source>
</evidence>
<evidence type="ECO:0000256" key="4">
    <source>
        <dbReference type="ARBA" id="ARBA00022448"/>
    </source>
</evidence>
<evidence type="ECO:0000256" key="5">
    <source>
        <dbReference type="ARBA" id="ARBA00022553"/>
    </source>
</evidence>
<dbReference type="Gene3D" id="1.10.3430.10">
    <property type="entry name" value="Ammonium transporter AmtB like domains"/>
    <property type="match status" value="1"/>
</dbReference>
<evidence type="ECO:0000256" key="3">
    <source>
        <dbReference type="ARBA" id="ARBA00005887"/>
    </source>
</evidence>
<dbReference type="GO" id="GO:0008519">
    <property type="term" value="F:ammonium channel activity"/>
    <property type="evidence" value="ECO:0007669"/>
    <property type="project" value="InterPro"/>
</dbReference>
<dbReference type="InterPro" id="IPR004358">
    <property type="entry name" value="Sig_transdc_His_kin-like_C"/>
</dbReference>
<dbReference type="NCBIfam" id="TIGR00836">
    <property type="entry name" value="amt"/>
    <property type="match status" value="1"/>
</dbReference>
<dbReference type="InterPro" id="IPR029020">
    <property type="entry name" value="Ammonium/urea_transptr"/>
</dbReference>
<dbReference type="InterPro" id="IPR001905">
    <property type="entry name" value="Ammonium_transpt"/>
</dbReference>
<dbReference type="Pfam" id="PF00512">
    <property type="entry name" value="HisKA"/>
    <property type="match status" value="1"/>
</dbReference>
<dbReference type="Pfam" id="PF02518">
    <property type="entry name" value="HATPase_c"/>
    <property type="match status" value="1"/>
</dbReference>
<dbReference type="SMART" id="SM00388">
    <property type="entry name" value="HisKA"/>
    <property type="match status" value="1"/>
</dbReference>
<evidence type="ECO:0000256" key="17">
    <source>
        <dbReference type="RuleBase" id="RU362002"/>
    </source>
</evidence>
<dbReference type="CDD" id="cd00082">
    <property type="entry name" value="HisKA"/>
    <property type="match status" value="1"/>
</dbReference>
<dbReference type="InterPro" id="IPR024041">
    <property type="entry name" value="NH4_transpt_AmtB-like_dom"/>
</dbReference>
<proteinExistence type="inferred from homology"/>
<feature type="transmembrane region" description="Helical" evidence="17">
    <location>
        <begin position="46"/>
        <end position="64"/>
    </location>
</feature>
<evidence type="ECO:0000256" key="10">
    <source>
        <dbReference type="ARBA" id="ARBA00022840"/>
    </source>
</evidence>
<dbReference type="InterPro" id="IPR003661">
    <property type="entry name" value="HisK_dim/P_dom"/>
</dbReference>
<dbReference type="SUPFAM" id="SSF55874">
    <property type="entry name" value="ATPase domain of HSP90 chaperone/DNA topoisomerase II/histidine kinase"/>
    <property type="match status" value="1"/>
</dbReference>
<name>B3V618_9ARCH</name>
<dbReference type="InterPro" id="IPR005467">
    <property type="entry name" value="His_kinase_dom"/>
</dbReference>
<dbReference type="GO" id="GO:0005524">
    <property type="term" value="F:ATP binding"/>
    <property type="evidence" value="ECO:0007669"/>
    <property type="project" value="UniProtKB-KW"/>
</dbReference>
<keyword evidence="6" id="KW-0808">Transferase</keyword>
<dbReference type="PANTHER" id="PTHR11730">
    <property type="entry name" value="AMMONIUM TRANSPORTER"/>
    <property type="match status" value="1"/>
</dbReference>
<evidence type="ECO:0000256" key="6">
    <source>
        <dbReference type="ARBA" id="ARBA00022679"/>
    </source>
</evidence>
<dbReference type="Gene3D" id="3.30.565.10">
    <property type="entry name" value="Histidine kinase-like ATPase, C-terminal domain"/>
    <property type="match status" value="1"/>
</dbReference>
<dbReference type="SMART" id="SM00387">
    <property type="entry name" value="HATPase_c"/>
    <property type="match status" value="1"/>
</dbReference>
<evidence type="ECO:0000256" key="16">
    <source>
        <dbReference type="ARBA" id="ARBA00045370"/>
    </source>
</evidence>
<dbReference type="EMBL" id="EU686628">
    <property type="protein sequence ID" value="ACF09742.1"/>
    <property type="molecule type" value="Genomic_DNA"/>
</dbReference>
<keyword evidence="14 17" id="KW-0924">Ammonia transport</keyword>
<dbReference type="PROSITE" id="PS01219">
    <property type="entry name" value="AMMONIUM_TRANSP"/>
    <property type="match status" value="1"/>
</dbReference>
<sequence length="752" mass="82207">MITFGTSFKRLMLFSLGFVILLNMLYSVKAEDSTPDSNAANIDLLWMLMCAVLVFMMQAGFMCLESGIIRNKNNINVALKNVSDFGISIVCYWMIGYGFMFGASKSGFIGFDDFFFDPSGTITSGPAMTFFIFQSMFCATAASIISGAVAERLKFNSYLIITAIVGTILYPVVGHWAWANSDDNFGGDGTTGWLYDLGFIDFAGSTVVHSTGGWIGLAIILLIGPRSGRFIEGKVRKFAPSNLPLSVLGVLLLGFGWHGFNGGSNLVLDEEVPGILLNTFLAGAAGIVACLLYWGFQNSTAPAGDLINGLLAGLVAVTASANWVTPQGAVIIGAGGGIVALYATRLLEKWELDDPVGAIPVHLAGGMFGTLALPFFAVEEHIIENNNLNNYTDNPRINQFIAQSIGIISVGLYTFLVSYVLLKTINNYNPLRVSQEAEDIGLNIAEHDSSSDQIDLLKIMQYQNETGDLSVRGPADIFTEAGQIGHHYNILMNSLEESDKIMRKQKDDLKIAMQKAQTANQAKSDFLANMSHELRTPLNAIIGYSEMLIEEADDDGLDTYSEDLSKINSSGEHLLTLINDILDLSKIEAGKMDLHIEEFDFAELLKQIEATAKPLVEKNKNKFIIKCQTKKLKLKNDQTKLRQILFNMLSNAAKFTKEGMVTLQINPEKKNHLKFEVLDTGIGMNGKQLEKVFEEFTQAKSSTSKDYGGTGLGLPISKKMTEMMGGRMGVESKEGKGTTFSIIIPINVEDKR</sequence>
<dbReference type="GO" id="GO:0005886">
    <property type="term" value="C:plasma membrane"/>
    <property type="evidence" value="ECO:0007669"/>
    <property type="project" value="UniProtKB-SubCell"/>
</dbReference>
<protein>
    <recommendedName>
        <fullName evidence="17">Ammonium transporter</fullName>
    </recommendedName>
</protein>
<dbReference type="FunFam" id="1.10.287.130:FF:000038">
    <property type="entry name" value="Sensory transduction histidine kinase"/>
    <property type="match status" value="1"/>
</dbReference>
<evidence type="ECO:0000256" key="14">
    <source>
        <dbReference type="ARBA" id="ARBA00023177"/>
    </source>
</evidence>
<keyword evidence="9 19" id="KW-0418">Kinase</keyword>
<feature type="transmembrane region" description="Helical" evidence="17">
    <location>
        <begin position="157"/>
        <end position="179"/>
    </location>
</feature>
<keyword evidence="13 17" id="KW-0472">Membrane</keyword>
<dbReference type="InterPro" id="IPR003594">
    <property type="entry name" value="HATPase_dom"/>
</dbReference>
<dbReference type="Pfam" id="PF00909">
    <property type="entry name" value="Ammonium_transp"/>
    <property type="match status" value="1"/>
</dbReference>
<comment type="similarity">
    <text evidence="3 17">Belongs to the ammonia transporter channel (TC 1.A.11.2) family.</text>
</comment>
<keyword evidence="12" id="KW-0902">Two-component regulatory system</keyword>
<dbReference type="SUPFAM" id="SSF111352">
    <property type="entry name" value="Ammonium transporter"/>
    <property type="match status" value="1"/>
</dbReference>
<keyword evidence="10" id="KW-0067">ATP-binding</keyword>
<feature type="transmembrane region" description="Helical" evidence="17">
    <location>
        <begin position="272"/>
        <end position="294"/>
    </location>
</feature>
<comment type="function">
    <text evidence="16">Involved in the uptake of ammonium/ammonia (NH(4)(+)/NH(3)). Transport is electrogenic.</text>
</comment>
<reference evidence="19" key="1">
    <citation type="journal article" date="2008" name="ISME J.">
        <title>Hindsight in the relative abundance, metabolic potential and genome dynamics of uncultivated marine archaea from comparative metagenomic analyses of bathypelagic plankton of different oceanic regions.</title>
        <authorList>
            <person name="Martin-Cuadrado A.B."/>
            <person name="Rodriguez-Valera F."/>
            <person name="Moreira D."/>
            <person name="Alba J.C."/>
            <person name="Ivars-Martinez E."/>
            <person name="Henn M.R."/>
            <person name="Talla E."/>
            <person name="Lopez-Garcia P."/>
        </authorList>
    </citation>
    <scope>NUCLEOTIDE SEQUENCE</scope>
</reference>
<keyword evidence="5" id="KW-0597">Phosphoprotein</keyword>
<dbReference type="InterPro" id="IPR036097">
    <property type="entry name" value="HisK_dim/P_sf"/>
</dbReference>
<comment type="catalytic activity">
    <reaction evidence="1">
        <text>ATP + protein L-histidine = ADP + protein N-phospho-L-histidine.</text>
        <dbReference type="EC" id="2.7.13.3"/>
    </reaction>
</comment>
<keyword evidence="11 17" id="KW-1133">Transmembrane helix</keyword>
<dbReference type="GO" id="GO:0000155">
    <property type="term" value="F:phosphorelay sensor kinase activity"/>
    <property type="evidence" value="ECO:0007669"/>
    <property type="project" value="InterPro"/>
</dbReference>
<evidence type="ECO:0000313" key="19">
    <source>
        <dbReference type="EMBL" id="ACF09742.1"/>
    </source>
</evidence>
<dbReference type="InterPro" id="IPR036890">
    <property type="entry name" value="HATPase_C_sf"/>
</dbReference>
<keyword evidence="4 17" id="KW-0813">Transport</keyword>
<keyword evidence="15" id="KW-0131">Cell cycle</keyword>
<evidence type="ECO:0000256" key="7">
    <source>
        <dbReference type="ARBA" id="ARBA00022692"/>
    </source>
</evidence>
<feature type="transmembrane region" description="Helical" evidence="17">
    <location>
        <begin position="85"/>
        <end position="104"/>
    </location>
</feature>
<evidence type="ECO:0000256" key="13">
    <source>
        <dbReference type="ARBA" id="ARBA00023136"/>
    </source>
</evidence>
<feature type="transmembrane region" description="Helical" evidence="17">
    <location>
        <begin position="330"/>
        <end position="347"/>
    </location>
</feature>
<feature type="transmembrane region" description="Helical" evidence="17">
    <location>
        <begin position="243"/>
        <end position="260"/>
    </location>
</feature>
<accession>B3V618</accession>
<dbReference type="Gene3D" id="1.10.287.130">
    <property type="match status" value="1"/>
</dbReference>
<evidence type="ECO:0000259" key="18">
    <source>
        <dbReference type="PROSITE" id="PS50109"/>
    </source>
</evidence>
<dbReference type="SUPFAM" id="SSF47384">
    <property type="entry name" value="Homodimeric domain of signal transducing histidine kinase"/>
    <property type="match status" value="1"/>
</dbReference>
<feature type="transmembrane region" description="Helical" evidence="17">
    <location>
        <begin position="199"/>
        <end position="223"/>
    </location>
</feature>
<evidence type="ECO:0000256" key="11">
    <source>
        <dbReference type="ARBA" id="ARBA00022989"/>
    </source>
</evidence>
<feature type="transmembrane region" description="Helical" evidence="17">
    <location>
        <begin position="359"/>
        <end position="377"/>
    </location>
</feature>
<evidence type="ECO:0000256" key="8">
    <source>
        <dbReference type="ARBA" id="ARBA00022741"/>
    </source>
</evidence>
<dbReference type="PANTHER" id="PTHR11730:SF6">
    <property type="entry name" value="AMMONIUM TRANSPORTER"/>
    <property type="match status" value="1"/>
</dbReference>
<evidence type="ECO:0000256" key="9">
    <source>
        <dbReference type="ARBA" id="ARBA00022777"/>
    </source>
</evidence>
<dbReference type="PRINTS" id="PR00344">
    <property type="entry name" value="BCTRLSENSOR"/>
</dbReference>
<comment type="subcellular location">
    <subcellularLocation>
        <location evidence="17">Cell membrane</location>
        <topology evidence="17">Multi-pass membrane protein</topology>
    </subcellularLocation>
    <subcellularLocation>
        <location evidence="2">Membrane</location>
        <topology evidence="2">Multi-pass membrane protein</topology>
    </subcellularLocation>
</comment>
<evidence type="ECO:0000256" key="2">
    <source>
        <dbReference type="ARBA" id="ARBA00004141"/>
    </source>
</evidence>
<feature type="domain" description="Histidine kinase" evidence="18">
    <location>
        <begin position="529"/>
        <end position="748"/>
    </location>
</feature>
<dbReference type="FunFam" id="3.30.565.10:FF:000010">
    <property type="entry name" value="Sensor histidine kinase RcsC"/>
    <property type="match status" value="1"/>
</dbReference>
<feature type="transmembrane region" description="Helical" evidence="17">
    <location>
        <begin position="124"/>
        <end position="145"/>
    </location>
</feature>